<dbReference type="Gene3D" id="1.20.5.1940">
    <property type="match status" value="1"/>
</dbReference>
<dbReference type="EMBL" id="MCFH01000043">
    <property type="protein sequence ID" value="ORX44814.1"/>
    <property type="molecule type" value="Genomic_DNA"/>
</dbReference>
<dbReference type="GO" id="GO:0032456">
    <property type="term" value="P:endocytic recycling"/>
    <property type="evidence" value="ECO:0007669"/>
    <property type="project" value="TreeGrafter"/>
</dbReference>
<dbReference type="SMART" id="SM00288">
    <property type="entry name" value="VHS"/>
    <property type="match status" value="1"/>
</dbReference>
<evidence type="ECO:0000256" key="9">
    <source>
        <dbReference type="SAM" id="MobiDB-lite"/>
    </source>
</evidence>
<dbReference type="GO" id="GO:0005769">
    <property type="term" value="C:early endosome"/>
    <property type="evidence" value="ECO:0007669"/>
    <property type="project" value="TreeGrafter"/>
</dbReference>
<evidence type="ECO:0000256" key="5">
    <source>
        <dbReference type="ARBA" id="ARBA00022753"/>
    </source>
</evidence>
<dbReference type="GO" id="GO:0043130">
    <property type="term" value="F:ubiquitin binding"/>
    <property type="evidence" value="ECO:0007669"/>
    <property type="project" value="InterPro"/>
</dbReference>
<feature type="compositionally biased region" description="Polar residues" evidence="9">
    <location>
        <begin position="347"/>
        <end position="358"/>
    </location>
</feature>
<evidence type="ECO:0000256" key="3">
    <source>
        <dbReference type="ARBA" id="ARBA00017753"/>
    </source>
</evidence>
<dbReference type="InterPro" id="IPR003903">
    <property type="entry name" value="UIM_dom"/>
</dbReference>
<comment type="caution">
    <text evidence="12">The sequence shown here is derived from an EMBL/GenBank/DDBJ whole genome shotgun (WGS) entry which is preliminary data.</text>
</comment>
<dbReference type="OrthoDB" id="957735at2759"/>
<name>A0A1Y1V0U3_9FUNG</name>
<dbReference type="Gene3D" id="3.30.40.10">
    <property type="entry name" value="Zinc/RING finger domain, C3HC4 (zinc finger)"/>
    <property type="match status" value="1"/>
</dbReference>
<evidence type="ECO:0000259" key="11">
    <source>
        <dbReference type="PROSITE" id="PS50179"/>
    </source>
</evidence>
<dbReference type="Gene3D" id="1.25.40.90">
    <property type="match status" value="1"/>
</dbReference>
<dbReference type="GO" id="GO:0008270">
    <property type="term" value="F:zinc ion binding"/>
    <property type="evidence" value="ECO:0007669"/>
    <property type="project" value="UniProtKB-KW"/>
</dbReference>
<dbReference type="InterPro" id="IPR008942">
    <property type="entry name" value="ENTH_VHS"/>
</dbReference>
<dbReference type="Gene3D" id="6.10.140.100">
    <property type="match status" value="1"/>
</dbReference>
<dbReference type="STRING" id="1754191.A0A1Y1V0U3"/>
<dbReference type="InterPro" id="IPR013083">
    <property type="entry name" value="Znf_RING/FYVE/PHD"/>
</dbReference>
<gene>
    <name evidence="12" type="ORF">BCR36DRAFT_333866</name>
</gene>
<feature type="region of interest" description="Disordered" evidence="9">
    <location>
        <begin position="547"/>
        <end position="580"/>
    </location>
</feature>
<sequence>MSFFSKNPFYDMLEKATSENIPGAEEDVALNLDIADIIKSKKISAIDAVNALKKKLENENPNVQLLTIKLLDCCIKNSGNHFLAKVSQKEIVDSMTSIIRSSLTIPELKKVALTYFQNWALAFRTKPDLYYLPNVYNELKREGYRFPAINQSNVSEFLIDTETAPEWSDGNVCMRCRTNFTTFTRKHHCRKCGLVFCNDCCNKRIPLPSLGITDSVRVCESCYYKVNPSYEVPNQSNPNNDVDFNDNDFYGDNDYIYNYDNNSSNNYSGTNQQQNDLISKEEDDIKRAIELSLKEAENSNNPIVSSNNNSKSKTFSIEEQPINSDDEEEQLRRAIEASLQEVRISEKPNTNSNESHIASDNPDELLTTEIENIKLFSQLMEKISTEVPIKGLQAINDTQVQALHVQISSLHPKVMKNKNYYEEKYRKFNDIHEKLIVAKRLYDQILSQRIDAARPGSAYSSSVLYQPSSSIQQPYAYNPYSVPPTVTSHESAIDPQIQPTYLGQYPTYPIPQQVPGQPQQSVPGQDISLQQQPQMIPPQQVPLQQMPPTAVQTPPTQVPSVQAVPNQSIPGQGQPTQTVPGQVLSGQTPSIQALPPQVSQTLPVQAPPAQAPVPQSLPLQTQQPIVNSQDMKTMNYGIEYAPPGAVPYVQQPYLPMQQPNVVSEAQQVPYSMAPVPAVQQAPPPEPVEEKPLIEL</sequence>
<dbReference type="InterPro" id="IPR002014">
    <property type="entry name" value="VHS_dom"/>
</dbReference>
<dbReference type="PROSITE" id="PS50179">
    <property type="entry name" value="VHS"/>
    <property type="match status" value="1"/>
</dbReference>
<dbReference type="PANTHER" id="PTHR46275:SF1">
    <property type="entry name" value="HEPATOCYTE GROWTH FACTOR-REGULATED TYROSINE KINASE SUBSTRATE"/>
    <property type="match status" value="1"/>
</dbReference>
<dbReference type="SUPFAM" id="SSF57903">
    <property type="entry name" value="FYVE/PHD zinc finger"/>
    <property type="match status" value="1"/>
</dbReference>
<dbReference type="Pfam" id="PF01363">
    <property type="entry name" value="FYVE"/>
    <property type="match status" value="1"/>
</dbReference>
<evidence type="ECO:0000256" key="8">
    <source>
        <dbReference type="PROSITE-ProRule" id="PRU00091"/>
    </source>
</evidence>
<proteinExistence type="inferred from homology"/>
<dbReference type="AlphaFoldDB" id="A0A1Y1V0U3"/>
<feature type="region of interest" description="Disordered" evidence="9">
    <location>
        <begin position="299"/>
        <end position="360"/>
    </location>
</feature>
<comment type="subcellular location">
    <subcellularLocation>
        <location evidence="1">Endosome membrane</location>
        <topology evidence="1">Peripheral membrane protein</topology>
        <orientation evidence="1">Cytoplasmic side</orientation>
    </subcellularLocation>
</comment>
<dbReference type="GO" id="GO:0035091">
    <property type="term" value="F:phosphatidylinositol binding"/>
    <property type="evidence" value="ECO:0007669"/>
    <property type="project" value="InterPro"/>
</dbReference>
<reference evidence="12 13" key="1">
    <citation type="submission" date="2016-08" db="EMBL/GenBank/DDBJ databases">
        <title>Genomes of anaerobic fungi encode conserved fungal cellulosomes for biomass hydrolysis.</title>
        <authorList>
            <consortium name="DOE Joint Genome Institute"/>
            <person name="Haitjema C.H."/>
            <person name="Gilmore S.P."/>
            <person name="Henske J.K."/>
            <person name="Solomon K.V."/>
            <person name="De Groot R."/>
            <person name="Kuo A."/>
            <person name="Mondo S.J."/>
            <person name="Salamov A.A."/>
            <person name="Labutti K."/>
            <person name="Zhao Z."/>
            <person name="Chiniquy J."/>
            <person name="Barry K."/>
            <person name="Brewer H.M."/>
            <person name="Purvine S.O."/>
            <person name="Wright A.T."/>
            <person name="Boxma B."/>
            <person name="Van Alen T."/>
            <person name="Hackstein J.H."/>
            <person name="Baker S.E."/>
            <person name="Grigoriev I.V."/>
            <person name="O'Malley M.A."/>
        </authorList>
    </citation>
    <scope>NUCLEOTIDE SEQUENCE [LARGE SCALE GENOMIC DNA]</scope>
    <source>
        <strain evidence="13">finn</strain>
    </source>
</reference>
<evidence type="ECO:0000256" key="4">
    <source>
        <dbReference type="ARBA" id="ARBA00022723"/>
    </source>
</evidence>
<dbReference type="Pfam" id="PF02809">
    <property type="entry name" value="UIM"/>
    <property type="match status" value="2"/>
</dbReference>
<keyword evidence="5" id="KW-0967">Endosome</keyword>
<dbReference type="GO" id="GO:0031623">
    <property type="term" value="P:receptor internalization"/>
    <property type="evidence" value="ECO:0007669"/>
    <property type="project" value="TreeGrafter"/>
</dbReference>
<dbReference type="InterPro" id="IPR017455">
    <property type="entry name" value="Znf_FYVE-rel"/>
</dbReference>
<keyword evidence="6 8" id="KW-0863">Zinc-finger</keyword>
<dbReference type="PANTHER" id="PTHR46275">
    <property type="entry name" value="HEPATOCYTE GROWTH FACTOR-REGULATED TYROSINE KINASE SUBSTRATE"/>
    <property type="match status" value="1"/>
</dbReference>
<organism evidence="12 13">
    <name type="scientific">Piromyces finnis</name>
    <dbReference type="NCBI Taxonomy" id="1754191"/>
    <lineage>
        <taxon>Eukaryota</taxon>
        <taxon>Fungi</taxon>
        <taxon>Fungi incertae sedis</taxon>
        <taxon>Chytridiomycota</taxon>
        <taxon>Chytridiomycota incertae sedis</taxon>
        <taxon>Neocallimastigomycetes</taxon>
        <taxon>Neocallimastigales</taxon>
        <taxon>Neocallimastigaceae</taxon>
        <taxon>Piromyces</taxon>
    </lineage>
</organism>
<dbReference type="GO" id="GO:0007034">
    <property type="term" value="P:vacuolar transport"/>
    <property type="evidence" value="ECO:0007669"/>
    <property type="project" value="UniProtKB-ARBA"/>
</dbReference>
<reference evidence="12 13" key="2">
    <citation type="submission" date="2016-08" db="EMBL/GenBank/DDBJ databases">
        <title>Pervasive Adenine N6-methylation of Active Genes in Fungi.</title>
        <authorList>
            <consortium name="DOE Joint Genome Institute"/>
            <person name="Mondo S.J."/>
            <person name="Dannebaum R.O."/>
            <person name="Kuo R.C."/>
            <person name="Labutti K."/>
            <person name="Haridas S."/>
            <person name="Kuo A."/>
            <person name="Salamov A."/>
            <person name="Ahrendt S.R."/>
            <person name="Lipzen A."/>
            <person name="Sullivan W."/>
            <person name="Andreopoulos W.B."/>
            <person name="Clum A."/>
            <person name="Lindquist E."/>
            <person name="Daum C."/>
            <person name="Ramamoorthy G.K."/>
            <person name="Gryganskyi A."/>
            <person name="Culley D."/>
            <person name="Magnuson J.K."/>
            <person name="James T.Y."/>
            <person name="O'Malley M.A."/>
            <person name="Stajich J.E."/>
            <person name="Spatafora J.W."/>
            <person name="Visel A."/>
            <person name="Grigoriev I.V."/>
        </authorList>
    </citation>
    <scope>NUCLEOTIDE SEQUENCE [LARGE SCALE GENOMIC DNA]</scope>
    <source>
        <strain evidence="13">finn</strain>
    </source>
</reference>
<keyword evidence="4" id="KW-0479">Metal-binding</keyword>
<keyword evidence="13" id="KW-1185">Reference proteome</keyword>
<feature type="compositionally biased region" description="Low complexity" evidence="9">
    <location>
        <begin position="511"/>
        <end position="528"/>
    </location>
</feature>
<feature type="domain" description="VHS" evidence="11">
    <location>
        <begin position="18"/>
        <end position="147"/>
    </location>
</feature>
<dbReference type="InterPro" id="IPR000306">
    <property type="entry name" value="Znf_FYVE"/>
</dbReference>
<dbReference type="GO" id="GO:0010008">
    <property type="term" value="C:endosome membrane"/>
    <property type="evidence" value="ECO:0007669"/>
    <property type="project" value="UniProtKB-SubCell"/>
</dbReference>
<evidence type="ECO:0000256" key="2">
    <source>
        <dbReference type="ARBA" id="ARBA00008597"/>
    </source>
</evidence>
<protein>
    <recommendedName>
        <fullName evidence="3">Vacuolar protein sorting-associated protein 27</fullName>
    </recommendedName>
</protein>
<evidence type="ECO:0000256" key="1">
    <source>
        <dbReference type="ARBA" id="ARBA00004125"/>
    </source>
</evidence>
<feature type="compositionally biased region" description="Low complexity" evidence="9">
    <location>
        <begin position="299"/>
        <end position="315"/>
    </location>
</feature>
<dbReference type="InterPro" id="IPR011011">
    <property type="entry name" value="Znf_FYVE_PHD"/>
</dbReference>
<evidence type="ECO:0000256" key="7">
    <source>
        <dbReference type="ARBA" id="ARBA00022833"/>
    </source>
</evidence>
<dbReference type="Proteomes" id="UP000193719">
    <property type="component" value="Unassembled WGS sequence"/>
</dbReference>
<dbReference type="Pfam" id="PF00790">
    <property type="entry name" value="VHS"/>
    <property type="match status" value="1"/>
</dbReference>
<accession>A0A1Y1V0U3</accession>
<dbReference type="InterPro" id="IPR017073">
    <property type="entry name" value="HGS/VPS27"/>
</dbReference>
<dbReference type="CDD" id="cd16979">
    <property type="entry name" value="VHS_Vps27"/>
    <property type="match status" value="1"/>
</dbReference>
<dbReference type="PROSITE" id="PS50178">
    <property type="entry name" value="ZF_FYVE"/>
    <property type="match status" value="1"/>
</dbReference>
<evidence type="ECO:0000313" key="13">
    <source>
        <dbReference type="Proteomes" id="UP000193719"/>
    </source>
</evidence>
<dbReference type="PROSITE" id="PS50330">
    <property type="entry name" value="UIM"/>
    <property type="match status" value="2"/>
</dbReference>
<comment type="similarity">
    <text evidence="2">Belongs to the VPS27 family.</text>
</comment>
<feature type="region of interest" description="Disordered" evidence="9">
    <location>
        <begin position="675"/>
        <end position="695"/>
    </location>
</feature>
<feature type="region of interest" description="Disordered" evidence="9">
    <location>
        <begin position="500"/>
        <end position="528"/>
    </location>
</feature>
<evidence type="ECO:0000259" key="10">
    <source>
        <dbReference type="PROSITE" id="PS50178"/>
    </source>
</evidence>
<dbReference type="SMART" id="SM00726">
    <property type="entry name" value="UIM"/>
    <property type="match status" value="2"/>
</dbReference>
<evidence type="ECO:0000313" key="12">
    <source>
        <dbReference type="EMBL" id="ORX44814.1"/>
    </source>
</evidence>
<keyword evidence="7" id="KW-0862">Zinc</keyword>
<dbReference type="SMART" id="SM00064">
    <property type="entry name" value="FYVE"/>
    <property type="match status" value="1"/>
</dbReference>
<feature type="domain" description="FYVE-type" evidence="10">
    <location>
        <begin position="167"/>
        <end position="227"/>
    </location>
</feature>
<evidence type="ECO:0000256" key="6">
    <source>
        <dbReference type="ARBA" id="ARBA00022771"/>
    </source>
</evidence>
<dbReference type="SUPFAM" id="SSF48464">
    <property type="entry name" value="ENTH/VHS domain"/>
    <property type="match status" value="1"/>
</dbReference>